<protein>
    <submittedName>
        <fullName evidence="1">Uncharacterized protein</fullName>
    </submittedName>
</protein>
<proteinExistence type="predicted"/>
<dbReference type="Proteomes" id="UP000822688">
    <property type="component" value="Chromosome V"/>
</dbReference>
<evidence type="ECO:0000313" key="1">
    <source>
        <dbReference type="EMBL" id="KAG0572772.1"/>
    </source>
</evidence>
<dbReference type="AlphaFoldDB" id="A0A8T0HPF8"/>
<evidence type="ECO:0000313" key="2">
    <source>
        <dbReference type="Proteomes" id="UP000822688"/>
    </source>
</evidence>
<accession>A0A8T0HPF8</accession>
<sequence>MVLEYIFVPFVIRLIRVFTVPTNLGSPKEPRMTDIHLHAPTIAFKPLRDLFSRRCNRQGQSIVVSPRCRAAAISRSTSFLSLARIRALVGARRRMPSSI</sequence>
<dbReference type="EMBL" id="CM026426">
    <property type="protein sequence ID" value="KAG0572772.1"/>
    <property type="molecule type" value="Genomic_DNA"/>
</dbReference>
<keyword evidence="2" id="KW-1185">Reference proteome</keyword>
<gene>
    <name evidence="1" type="ORF">KC19_VG123600</name>
</gene>
<comment type="caution">
    <text evidence="1">The sequence shown here is derived from an EMBL/GenBank/DDBJ whole genome shotgun (WGS) entry which is preliminary data.</text>
</comment>
<reference evidence="1" key="1">
    <citation type="submission" date="2020-06" db="EMBL/GenBank/DDBJ databases">
        <title>WGS assembly of Ceratodon purpureus strain R40.</title>
        <authorList>
            <person name="Carey S.B."/>
            <person name="Jenkins J."/>
            <person name="Shu S."/>
            <person name="Lovell J.T."/>
            <person name="Sreedasyam A."/>
            <person name="Maumus F."/>
            <person name="Tiley G.P."/>
            <person name="Fernandez-Pozo N."/>
            <person name="Barry K."/>
            <person name="Chen C."/>
            <person name="Wang M."/>
            <person name="Lipzen A."/>
            <person name="Daum C."/>
            <person name="Saski C.A."/>
            <person name="Payton A.C."/>
            <person name="Mcbreen J.C."/>
            <person name="Conrad R.E."/>
            <person name="Kollar L.M."/>
            <person name="Olsson S."/>
            <person name="Huttunen S."/>
            <person name="Landis J.B."/>
            <person name="Wickett N.J."/>
            <person name="Johnson M.G."/>
            <person name="Rensing S.A."/>
            <person name="Grimwood J."/>
            <person name="Schmutz J."/>
            <person name="Mcdaniel S.F."/>
        </authorList>
    </citation>
    <scope>NUCLEOTIDE SEQUENCE</scope>
    <source>
        <strain evidence="1">R40</strain>
    </source>
</reference>
<name>A0A8T0HPF8_CERPU</name>
<organism evidence="1 2">
    <name type="scientific">Ceratodon purpureus</name>
    <name type="common">Fire moss</name>
    <name type="synonym">Dicranum purpureum</name>
    <dbReference type="NCBI Taxonomy" id="3225"/>
    <lineage>
        <taxon>Eukaryota</taxon>
        <taxon>Viridiplantae</taxon>
        <taxon>Streptophyta</taxon>
        <taxon>Embryophyta</taxon>
        <taxon>Bryophyta</taxon>
        <taxon>Bryophytina</taxon>
        <taxon>Bryopsida</taxon>
        <taxon>Dicranidae</taxon>
        <taxon>Pseudoditrichales</taxon>
        <taxon>Ditrichaceae</taxon>
        <taxon>Ceratodon</taxon>
    </lineage>
</organism>